<keyword evidence="3" id="KW-1185">Reference proteome</keyword>
<evidence type="ECO:0000313" key="2">
    <source>
        <dbReference type="EMBL" id="KAJ8393833.1"/>
    </source>
</evidence>
<organism evidence="2 3">
    <name type="scientific">Aldrovandia affinis</name>
    <dbReference type="NCBI Taxonomy" id="143900"/>
    <lineage>
        <taxon>Eukaryota</taxon>
        <taxon>Metazoa</taxon>
        <taxon>Chordata</taxon>
        <taxon>Craniata</taxon>
        <taxon>Vertebrata</taxon>
        <taxon>Euteleostomi</taxon>
        <taxon>Actinopterygii</taxon>
        <taxon>Neopterygii</taxon>
        <taxon>Teleostei</taxon>
        <taxon>Notacanthiformes</taxon>
        <taxon>Halosauridae</taxon>
        <taxon>Aldrovandia</taxon>
    </lineage>
</organism>
<dbReference type="Proteomes" id="UP001221898">
    <property type="component" value="Unassembled WGS sequence"/>
</dbReference>
<name>A0AAD7S0S6_9TELE</name>
<feature type="compositionally biased region" description="Polar residues" evidence="1">
    <location>
        <begin position="41"/>
        <end position="51"/>
    </location>
</feature>
<evidence type="ECO:0000256" key="1">
    <source>
        <dbReference type="SAM" id="MobiDB-lite"/>
    </source>
</evidence>
<comment type="caution">
    <text evidence="2">The sequence shown here is derived from an EMBL/GenBank/DDBJ whole genome shotgun (WGS) entry which is preliminary data.</text>
</comment>
<gene>
    <name evidence="2" type="ORF">AAFF_G00055620</name>
</gene>
<evidence type="ECO:0000313" key="3">
    <source>
        <dbReference type="Proteomes" id="UP001221898"/>
    </source>
</evidence>
<dbReference type="PANTHER" id="PTHR36688:SF2">
    <property type="entry name" value="ENDONUCLEASE_EXONUCLEASE_PHOSPHATASE DOMAIN-CONTAINING PROTEIN"/>
    <property type="match status" value="1"/>
</dbReference>
<dbReference type="PANTHER" id="PTHR36688">
    <property type="entry name" value="ENDO/EXONUCLEASE/PHOSPHATASE DOMAIN-CONTAINING PROTEIN"/>
    <property type="match status" value="1"/>
</dbReference>
<sequence>MKTGAVDLVMDLIAAYDTVWHTGPPPEAVMGPPHLGKQNHRNTTGQSTVQSSPGTVFHLYNTKANKELNIHMKGQKLKHNHTPTYFGVTLDRTLTFREHLKFRTAHGPCLVNLHRWGFNASPLCPCGMGQTMHHIIEE</sequence>
<dbReference type="InterPro" id="IPR052560">
    <property type="entry name" value="RdDP_mobile_element"/>
</dbReference>
<protein>
    <submittedName>
        <fullName evidence="2">Uncharacterized protein</fullName>
    </submittedName>
</protein>
<reference evidence="2" key="1">
    <citation type="journal article" date="2023" name="Science">
        <title>Genome structures resolve the early diversification of teleost fishes.</title>
        <authorList>
            <person name="Parey E."/>
            <person name="Louis A."/>
            <person name="Montfort J."/>
            <person name="Bouchez O."/>
            <person name="Roques C."/>
            <person name="Iampietro C."/>
            <person name="Lluch J."/>
            <person name="Castinel A."/>
            <person name="Donnadieu C."/>
            <person name="Desvignes T."/>
            <person name="Floi Bucao C."/>
            <person name="Jouanno E."/>
            <person name="Wen M."/>
            <person name="Mejri S."/>
            <person name="Dirks R."/>
            <person name="Jansen H."/>
            <person name="Henkel C."/>
            <person name="Chen W.J."/>
            <person name="Zahm M."/>
            <person name="Cabau C."/>
            <person name="Klopp C."/>
            <person name="Thompson A.W."/>
            <person name="Robinson-Rechavi M."/>
            <person name="Braasch I."/>
            <person name="Lecointre G."/>
            <person name="Bobe J."/>
            <person name="Postlethwait J.H."/>
            <person name="Berthelot C."/>
            <person name="Roest Crollius H."/>
            <person name="Guiguen Y."/>
        </authorList>
    </citation>
    <scope>NUCLEOTIDE SEQUENCE</scope>
    <source>
        <strain evidence="2">NC1722</strain>
    </source>
</reference>
<accession>A0AAD7S0S6</accession>
<dbReference type="EMBL" id="JAINUG010000132">
    <property type="protein sequence ID" value="KAJ8393833.1"/>
    <property type="molecule type" value="Genomic_DNA"/>
</dbReference>
<dbReference type="AlphaFoldDB" id="A0AAD7S0S6"/>
<proteinExistence type="predicted"/>
<feature type="region of interest" description="Disordered" evidence="1">
    <location>
        <begin position="31"/>
        <end position="51"/>
    </location>
</feature>